<proteinExistence type="predicted"/>
<dbReference type="eggNOG" id="ENOG502QRG3">
    <property type="taxonomic scope" value="Eukaryota"/>
</dbReference>
<dbReference type="AlphaFoldDB" id="I2GYF4"/>
<dbReference type="STRING" id="1071380.I2GYF4"/>
<dbReference type="GO" id="GO:0017025">
    <property type="term" value="F:TBP-class protein binding"/>
    <property type="evidence" value="ECO:0007669"/>
    <property type="project" value="EnsemblFungi"/>
</dbReference>
<dbReference type="GO" id="GO:0042790">
    <property type="term" value="P:nucleolar large rRNA transcription by RNA polymerase I"/>
    <property type="evidence" value="ECO:0007669"/>
    <property type="project" value="EnsemblFungi"/>
</dbReference>
<evidence type="ECO:0000259" key="1">
    <source>
        <dbReference type="Pfam" id="PF10680"/>
    </source>
</evidence>
<dbReference type="OrthoDB" id="4068335at2759"/>
<feature type="domain" description="Rrn9" evidence="1">
    <location>
        <begin position="35"/>
        <end position="98"/>
    </location>
</feature>
<dbReference type="GO" id="GO:0045943">
    <property type="term" value="P:positive regulation of transcription by RNA polymerase I"/>
    <property type="evidence" value="ECO:0007669"/>
    <property type="project" value="EnsemblFungi"/>
</dbReference>
<dbReference type="KEGG" id="tbl:TBLA_0B03150"/>
<protein>
    <recommendedName>
        <fullName evidence="1">Rrn9 domain-containing protein</fullName>
    </recommendedName>
</protein>
<keyword evidence="3" id="KW-1185">Reference proteome</keyword>
<dbReference type="GO" id="GO:0000500">
    <property type="term" value="C:RNA polymerase I upstream activating factor complex"/>
    <property type="evidence" value="ECO:0007669"/>
    <property type="project" value="EnsemblFungi"/>
</dbReference>
<accession>I2GYF4</accession>
<gene>
    <name evidence="2" type="primary">TBLA0B03150</name>
    <name evidence="2" type="ORF">TBLA_0B03150</name>
</gene>
<dbReference type="FunCoup" id="I2GYF4">
    <property type="interactions" value="121"/>
</dbReference>
<dbReference type="RefSeq" id="XP_004178675.1">
    <property type="nucleotide sequence ID" value="XM_004178627.1"/>
</dbReference>
<evidence type="ECO:0000313" key="2">
    <source>
        <dbReference type="EMBL" id="CCH59156.1"/>
    </source>
</evidence>
<organism evidence="2 3">
    <name type="scientific">Henningerozyma blattae (strain ATCC 34711 / CBS 6284 / DSM 70876 / NBRC 10599 / NRRL Y-10934 / UCD 77-7)</name>
    <name type="common">Yeast</name>
    <name type="synonym">Tetrapisispora blattae</name>
    <dbReference type="NCBI Taxonomy" id="1071380"/>
    <lineage>
        <taxon>Eukaryota</taxon>
        <taxon>Fungi</taxon>
        <taxon>Dikarya</taxon>
        <taxon>Ascomycota</taxon>
        <taxon>Saccharomycotina</taxon>
        <taxon>Saccharomycetes</taxon>
        <taxon>Saccharomycetales</taxon>
        <taxon>Saccharomycetaceae</taxon>
        <taxon>Henningerozyma</taxon>
    </lineage>
</organism>
<dbReference type="Proteomes" id="UP000002866">
    <property type="component" value="Chromosome 2"/>
</dbReference>
<dbReference type="InParanoid" id="I2GYF4"/>
<evidence type="ECO:0000313" key="3">
    <source>
        <dbReference type="Proteomes" id="UP000002866"/>
    </source>
</evidence>
<dbReference type="Pfam" id="PF10680">
    <property type="entry name" value="RRN9"/>
    <property type="match status" value="1"/>
</dbReference>
<dbReference type="OMA" id="ISRGCEM"/>
<dbReference type="EMBL" id="HE806317">
    <property type="protein sequence ID" value="CCH59156.1"/>
    <property type="molecule type" value="Genomic_DNA"/>
</dbReference>
<name>I2GYF4_HENB6</name>
<dbReference type="GeneID" id="14494537"/>
<dbReference type="HOGENOM" id="CLU_061609_0_0_1"/>
<reference evidence="2 3" key="1">
    <citation type="journal article" date="2011" name="Proc. Natl. Acad. Sci. U.S.A.">
        <title>Evolutionary erosion of yeast sex chromosomes by mating-type switching accidents.</title>
        <authorList>
            <person name="Gordon J.L."/>
            <person name="Armisen D."/>
            <person name="Proux-Wera E."/>
            <person name="Oheigeartaigh S.S."/>
            <person name="Byrne K.P."/>
            <person name="Wolfe K.H."/>
        </authorList>
    </citation>
    <scope>NUCLEOTIDE SEQUENCE [LARGE SCALE GENOMIC DNA]</scope>
    <source>
        <strain evidence="3">ATCC 34711 / CBS 6284 / DSM 70876 / NBRC 10599 / NRRL Y-10934 / UCD 77-7</strain>
    </source>
</reference>
<dbReference type="GO" id="GO:0001181">
    <property type="term" value="F:RNA polymerase I general transcription initiation factor activity"/>
    <property type="evidence" value="ECO:0007669"/>
    <property type="project" value="EnsemblFungi"/>
</dbReference>
<sequence length="304" mass="35690">MTSQLEDGVDSQSTITEKELRNLIKEANEILNLFETNHQTDLATHLYSTFLLKNLLRRSNRKKYPQEIDAYIKSNIKDSWTSWPNKKNIIDPMTDSVYQDHLLVERPFKNAFLKPNIQDIKSTNSSSDEQLPMKHVSVEALEHGKDMLALELNSWWQKLILKNSSKHITSPDINLLNIPDDINSRIFDKLDKLFENLNNNFVISRKKNSYENPVRQYLDKLNTLDVIQNNTLKKIENDYLRKSSLGKSLSYANNAPMNITFQDIINMGCQMNEDMTNIYKKSLKLYQDLPIEFKKNHLNYQRRF</sequence>
<dbReference type="InterPro" id="IPR019622">
    <property type="entry name" value="Rrn9_dom"/>
</dbReference>